<accession>A0ABM8BE57</accession>
<evidence type="ECO:0000313" key="1">
    <source>
        <dbReference type="EMBL" id="BDR55195.1"/>
    </source>
</evidence>
<gene>
    <name evidence="1" type="ORF">KIMH_13060</name>
</gene>
<keyword evidence="2" id="KW-1185">Reference proteome</keyword>
<name>A0ABM8BE57_9BIFI</name>
<sequence length="186" mass="21203">MLFDAASVWSFKQYARKSARPYSPRIAMATLYLLSGQSAPWINRQEQYRLHKRLETVDAPTLVWQTRRRAQLHEYWVRDAFLEQVASELRISAASGELAENFELVPTSVIEGYASVEQAKLLVERLRMKEGASPAKVRLRTAAYWPEGEGPMPVAVRAVDLAESLNPRERRAGEQRLVDLLAGYKN</sequence>
<dbReference type="Proteomes" id="UP001321748">
    <property type="component" value="Chromosome"/>
</dbReference>
<evidence type="ECO:0000313" key="2">
    <source>
        <dbReference type="Proteomes" id="UP001321748"/>
    </source>
</evidence>
<proteinExistence type="predicted"/>
<organism evidence="1 2">
    <name type="scientific">Bombiscardovia apis</name>
    <dbReference type="NCBI Taxonomy" id="2932182"/>
    <lineage>
        <taxon>Bacteria</taxon>
        <taxon>Bacillati</taxon>
        <taxon>Actinomycetota</taxon>
        <taxon>Actinomycetes</taxon>
        <taxon>Bifidobacteriales</taxon>
        <taxon>Bifidobacteriaceae</taxon>
        <taxon>Bombiscardovia</taxon>
    </lineage>
</organism>
<reference evidence="1 2" key="1">
    <citation type="journal article" date="2023" name="Microbiol. Spectr.">
        <title>Symbiosis of Carpenter Bees with Uncharacterized Lactic Acid Bacteria Showing NAD Auxotrophy.</title>
        <authorList>
            <person name="Kawasaki S."/>
            <person name="Ozawa K."/>
            <person name="Mori T."/>
            <person name="Yamamoto A."/>
            <person name="Ito M."/>
            <person name="Ohkuma M."/>
            <person name="Sakamoto M."/>
            <person name="Matsutani M."/>
        </authorList>
    </citation>
    <scope>NUCLEOTIDE SEQUENCE [LARGE SCALE GENOMIC DNA]</scope>
    <source>
        <strain evidence="1 2">KimH</strain>
    </source>
</reference>
<dbReference type="EMBL" id="AP026800">
    <property type="protein sequence ID" value="BDR55195.1"/>
    <property type="molecule type" value="Genomic_DNA"/>
</dbReference>
<protein>
    <submittedName>
        <fullName evidence="1">Uncharacterized protein</fullName>
    </submittedName>
</protein>